<accession>A0ABW0JG30</accession>
<dbReference type="InterPro" id="IPR032359">
    <property type="entry name" value="KwaB-like"/>
</dbReference>
<sequence>MTIAQDLQSFGAFDVAQATASLWVFKKRPATGQMNPFTAVSVVMGDALRDQLKELARSYQASHTIAEVYNLLSQPSEGGFLGISRDGTLFPSLQGLIDQPLEECLVKNVKQLNNAAGYVLRLRHGESVIYCVKKASADWATRKKKGMVNIFFTDAGLDIIDSPSFSISRSFDFFVVGENVLMVSKPAFESLLNHKDTYEEAYAALKQEPGFSAAIADFAVFDTFIGRNATHLRRMAVIKARGYYNNPSYMARLREINALREWGIQFDDQGRIVGTPEKMSDILHVLLDHRLRSELSDNQYDVPSTTPVGQ</sequence>
<proteinExistence type="predicted"/>
<name>A0ABW0JG30_9BURK</name>
<dbReference type="EMBL" id="JBHSMP010000042">
    <property type="protein sequence ID" value="MFC5431856.1"/>
    <property type="molecule type" value="Genomic_DNA"/>
</dbReference>
<protein>
    <submittedName>
        <fullName evidence="1">Kiwa anti-phage protein KwaB-like domain-containing protein</fullName>
    </submittedName>
</protein>
<evidence type="ECO:0000313" key="1">
    <source>
        <dbReference type="EMBL" id="MFC5431856.1"/>
    </source>
</evidence>
<organism evidence="1 2">
    <name type="scientific">Paraburkholderia denitrificans</name>
    <dbReference type="NCBI Taxonomy" id="694025"/>
    <lineage>
        <taxon>Bacteria</taxon>
        <taxon>Pseudomonadati</taxon>
        <taxon>Pseudomonadota</taxon>
        <taxon>Betaproteobacteria</taxon>
        <taxon>Burkholderiales</taxon>
        <taxon>Burkholderiaceae</taxon>
        <taxon>Paraburkholderia</taxon>
    </lineage>
</organism>
<evidence type="ECO:0000313" key="2">
    <source>
        <dbReference type="Proteomes" id="UP001596103"/>
    </source>
</evidence>
<dbReference type="RefSeq" id="WP_377715446.1">
    <property type="nucleotide sequence ID" value="NZ_JBHSMP010000042.1"/>
</dbReference>
<reference evidence="2" key="1">
    <citation type="journal article" date="2019" name="Int. J. Syst. Evol. Microbiol.">
        <title>The Global Catalogue of Microorganisms (GCM) 10K type strain sequencing project: providing services to taxonomists for standard genome sequencing and annotation.</title>
        <authorList>
            <consortium name="The Broad Institute Genomics Platform"/>
            <consortium name="The Broad Institute Genome Sequencing Center for Infectious Disease"/>
            <person name="Wu L."/>
            <person name="Ma J."/>
        </authorList>
    </citation>
    <scope>NUCLEOTIDE SEQUENCE [LARGE SCALE GENOMIC DNA]</scope>
    <source>
        <strain evidence="2">CCUG 56042</strain>
    </source>
</reference>
<dbReference type="Proteomes" id="UP001596103">
    <property type="component" value="Unassembled WGS sequence"/>
</dbReference>
<gene>
    <name evidence="1" type="ORF">ACFPTO_24135</name>
</gene>
<keyword evidence="2" id="KW-1185">Reference proteome</keyword>
<comment type="caution">
    <text evidence="1">The sequence shown here is derived from an EMBL/GenBank/DDBJ whole genome shotgun (WGS) entry which is preliminary data.</text>
</comment>
<dbReference type="Pfam" id="PF16162">
    <property type="entry name" value="KwaB"/>
    <property type="match status" value="1"/>
</dbReference>